<protein>
    <submittedName>
        <fullName evidence="1">Uncharacterized protein</fullName>
    </submittedName>
</protein>
<name>A0A0P9NYX9_PSESX</name>
<dbReference type="EMBL" id="LJQA01000589">
    <property type="protein sequence ID" value="KPW90515.1"/>
    <property type="molecule type" value="Genomic_DNA"/>
</dbReference>
<sequence length="49" mass="5634">MSGGNHNFIRLGFAVRHAQPSLAIPERWVFLASWYAIHVMLRTRLALEV</sequence>
<dbReference type="AlphaFoldDB" id="A0A0P9NYX9"/>
<organism evidence="1 2">
    <name type="scientific">Pseudomonas syringae pv. cerasicola</name>
    <dbReference type="NCBI Taxonomy" id="264451"/>
    <lineage>
        <taxon>Bacteria</taxon>
        <taxon>Pseudomonadati</taxon>
        <taxon>Pseudomonadota</taxon>
        <taxon>Gammaproteobacteria</taxon>
        <taxon>Pseudomonadales</taxon>
        <taxon>Pseudomonadaceae</taxon>
        <taxon>Pseudomonas</taxon>
        <taxon>Pseudomonas syringae</taxon>
    </lineage>
</organism>
<gene>
    <name evidence="1" type="ORF">ALO50_03809</name>
</gene>
<reference evidence="1 2" key="1">
    <citation type="submission" date="2015-09" db="EMBL/GenBank/DDBJ databases">
        <title>Genome announcement of multiple Pseudomonas syringae strains.</title>
        <authorList>
            <person name="Thakur S."/>
            <person name="Wang P.W."/>
            <person name="Gong Y."/>
            <person name="Weir B.S."/>
            <person name="Guttman D.S."/>
        </authorList>
    </citation>
    <scope>NUCLEOTIDE SEQUENCE [LARGE SCALE GENOMIC DNA]</scope>
    <source>
        <strain evidence="1 2">ICMP17524</strain>
    </source>
</reference>
<dbReference type="PATRIC" id="fig|264451.4.peg.5391"/>
<proteinExistence type="predicted"/>
<evidence type="ECO:0000313" key="2">
    <source>
        <dbReference type="Proteomes" id="UP000050356"/>
    </source>
</evidence>
<evidence type="ECO:0000313" key="1">
    <source>
        <dbReference type="EMBL" id="KPW90515.1"/>
    </source>
</evidence>
<comment type="caution">
    <text evidence="1">The sequence shown here is derived from an EMBL/GenBank/DDBJ whole genome shotgun (WGS) entry which is preliminary data.</text>
</comment>
<dbReference type="Proteomes" id="UP000050356">
    <property type="component" value="Unassembled WGS sequence"/>
</dbReference>
<accession>A0A0P9NYX9</accession>